<keyword evidence="1" id="KW-0472">Membrane</keyword>
<dbReference type="Proteomes" id="UP000095209">
    <property type="component" value="Unassembled WGS sequence"/>
</dbReference>
<keyword evidence="1" id="KW-1133">Transmembrane helix</keyword>
<dbReference type="Pfam" id="PF12679">
    <property type="entry name" value="ABC2_membrane_2"/>
    <property type="match status" value="1"/>
</dbReference>
<gene>
    <name evidence="2" type="ORF">BFG57_13855</name>
</gene>
<keyword evidence="1" id="KW-0812">Transmembrane</keyword>
<evidence type="ECO:0000256" key="1">
    <source>
        <dbReference type="SAM" id="Phobius"/>
    </source>
</evidence>
<feature type="transmembrane region" description="Helical" evidence="1">
    <location>
        <begin position="18"/>
        <end position="35"/>
    </location>
</feature>
<dbReference type="PANTHER" id="PTHR37305">
    <property type="entry name" value="INTEGRAL MEMBRANE PROTEIN-RELATED"/>
    <property type="match status" value="1"/>
</dbReference>
<protein>
    <submittedName>
        <fullName evidence="2">Uncharacterized protein</fullName>
    </submittedName>
</protein>
<feature type="transmembrane region" description="Helical" evidence="1">
    <location>
        <begin position="267"/>
        <end position="289"/>
    </location>
</feature>
<feature type="transmembrane region" description="Helical" evidence="1">
    <location>
        <begin position="296"/>
        <end position="318"/>
    </location>
</feature>
<dbReference type="AlphaFoldDB" id="A0A1E5LG58"/>
<organism evidence="2 3">
    <name type="scientific">Bacillus solimangrovi</name>
    <dbReference type="NCBI Taxonomy" id="1305675"/>
    <lineage>
        <taxon>Bacteria</taxon>
        <taxon>Bacillati</taxon>
        <taxon>Bacillota</taxon>
        <taxon>Bacilli</taxon>
        <taxon>Bacillales</taxon>
        <taxon>Bacillaceae</taxon>
        <taxon>Bacillus</taxon>
    </lineage>
</organism>
<feature type="transmembrane region" description="Helical" evidence="1">
    <location>
        <begin position="353"/>
        <end position="371"/>
    </location>
</feature>
<feature type="transmembrane region" description="Helical" evidence="1">
    <location>
        <begin position="171"/>
        <end position="190"/>
    </location>
</feature>
<dbReference type="OrthoDB" id="2357145at2"/>
<keyword evidence="3" id="KW-1185">Reference proteome</keyword>
<reference evidence="2 3" key="1">
    <citation type="submission" date="2016-08" db="EMBL/GenBank/DDBJ databases">
        <title>Genome of Bacillus solimangrovi GH2-4.</title>
        <authorList>
            <person name="Lim S."/>
            <person name="Kim B.-C."/>
        </authorList>
    </citation>
    <scope>NUCLEOTIDE SEQUENCE [LARGE SCALE GENOMIC DNA]</scope>
    <source>
        <strain evidence="2 3">GH2-4</strain>
    </source>
</reference>
<dbReference type="RefSeq" id="WP_069716937.1">
    <property type="nucleotide sequence ID" value="NZ_MJEH01000018.1"/>
</dbReference>
<evidence type="ECO:0000313" key="3">
    <source>
        <dbReference type="Proteomes" id="UP000095209"/>
    </source>
</evidence>
<sequence length="380" mass="43474">MKQLVKFELYKIFRQKGIYIGMVIMFLLFGLVMITESSNISQYLKTNSIGVKDEIQIAAKKWEGKLTEEKLKQASQISLSLSERNPILEPLTDEEIATEYIASSYYFNGYNRDEIQSRIDELDNKLNKVKGNDSEYQIVTLEKNMLENLDNLDSFEYNEGPRNTIIFTSKFAVYFMGVLMVIGLSSIFVNESNVGMDQLIYSSTHGRRKGVTAKVIASFIYTLFLIISWVTFDVLMNTYIFGNNGWSTPIQFLGFDSPYSLTVLEYFIIQIGIHILVAYAFMVFTLAISALTKSTILSFIISISVFILPTINLGIPYWQYVKKYSFANFISAPEFIMPFHAITVFGKPVLDPIIHYPAIFLLAITLMIVLYKTIRRTQVS</sequence>
<dbReference type="PANTHER" id="PTHR37305:SF1">
    <property type="entry name" value="MEMBRANE PROTEIN"/>
    <property type="match status" value="1"/>
</dbReference>
<name>A0A1E5LG58_9BACI</name>
<dbReference type="STRING" id="1305675.BFG57_13855"/>
<feature type="transmembrane region" description="Helical" evidence="1">
    <location>
        <begin position="211"/>
        <end position="232"/>
    </location>
</feature>
<accession>A0A1E5LG58</accession>
<evidence type="ECO:0000313" key="2">
    <source>
        <dbReference type="EMBL" id="OEH93036.1"/>
    </source>
</evidence>
<dbReference type="EMBL" id="MJEH01000018">
    <property type="protein sequence ID" value="OEH93036.1"/>
    <property type="molecule type" value="Genomic_DNA"/>
</dbReference>
<comment type="caution">
    <text evidence="2">The sequence shown here is derived from an EMBL/GenBank/DDBJ whole genome shotgun (WGS) entry which is preliminary data.</text>
</comment>
<proteinExistence type="predicted"/>